<dbReference type="GO" id="GO:0005737">
    <property type="term" value="C:cytoplasm"/>
    <property type="evidence" value="ECO:0007669"/>
    <property type="project" value="TreeGrafter"/>
</dbReference>
<dbReference type="Pfam" id="PF07992">
    <property type="entry name" value="Pyr_redox_2"/>
    <property type="match status" value="1"/>
</dbReference>
<dbReference type="AlphaFoldDB" id="A0A5J5EWG4"/>
<evidence type="ECO:0000313" key="3">
    <source>
        <dbReference type="Proteomes" id="UP000326924"/>
    </source>
</evidence>
<name>A0A5J5EWG4_9PEZI</name>
<dbReference type="InParanoid" id="A0A5J5EWG4"/>
<gene>
    <name evidence="2" type="ORF">FN846DRAFT_1014558</name>
</gene>
<dbReference type="InterPro" id="IPR023753">
    <property type="entry name" value="FAD/NAD-binding_dom"/>
</dbReference>
<dbReference type="InterPro" id="IPR036188">
    <property type="entry name" value="FAD/NAD-bd_sf"/>
</dbReference>
<dbReference type="Gene3D" id="3.50.50.100">
    <property type="match status" value="1"/>
</dbReference>
<protein>
    <submittedName>
        <fullName evidence="2">Oxidoreductase</fullName>
    </submittedName>
</protein>
<accession>A0A5J5EWG4</accession>
<sequence>MGSLVSSLRWQAFESFFSLSRAGSLFASSTLKLSSFPAPATVAATYLKSAAPPPQQKHVVIIGGAYAGLSTLINIQKLLSGEPHVASPYSPPALSSLPRTPPKITILDERDGVVHTVGTPLVHTSPNYAKTTQHFWKKYEDIPYLRGVEVLQGRVESVHPDRKELLYVPADSDGEKGKSLAYDYLVCATGLKRAWPVQPRTTKKEEFVRDTKKLVEELIDAKDSVVVVGGGAVGTEFAAELKLTQPEKRVILIHSRNVLLSTEPLPDEFKAKALELLEEAGVEVMLNTRVLDESAGELQLSTGATLKASHVLWCVGRQHPSTTYLPAAALDAKSGLVAVSSTLNFPSSVANSNAHYAVGDIARWSGIKRVGSALLMGSFAARNLVQSMVAEENNEEPKLAEFPEIPPMLVLALGKKAVGYHQAMGFTFGEEPLKQSFGDDLGLSICWGCLNLEVDGTATQTGEN</sequence>
<dbReference type="GO" id="GO:0050660">
    <property type="term" value="F:flavin adenine dinucleotide binding"/>
    <property type="evidence" value="ECO:0007669"/>
    <property type="project" value="TreeGrafter"/>
</dbReference>
<dbReference type="EMBL" id="VXIS01000097">
    <property type="protein sequence ID" value="KAA8905682.1"/>
    <property type="molecule type" value="Genomic_DNA"/>
</dbReference>
<comment type="caution">
    <text evidence="2">The sequence shown here is derived from an EMBL/GenBank/DDBJ whole genome shotgun (WGS) entry which is preliminary data.</text>
</comment>
<dbReference type="PRINTS" id="PR00411">
    <property type="entry name" value="PNDRDTASEI"/>
</dbReference>
<feature type="domain" description="FAD/NAD(P)-binding" evidence="1">
    <location>
        <begin position="58"/>
        <end position="373"/>
    </location>
</feature>
<evidence type="ECO:0000313" key="2">
    <source>
        <dbReference type="EMBL" id="KAA8905682.1"/>
    </source>
</evidence>
<keyword evidence="3" id="KW-1185">Reference proteome</keyword>
<dbReference type="Proteomes" id="UP000326924">
    <property type="component" value="Unassembled WGS sequence"/>
</dbReference>
<dbReference type="GO" id="GO:0004174">
    <property type="term" value="F:electron-transferring-flavoprotein dehydrogenase activity"/>
    <property type="evidence" value="ECO:0007669"/>
    <property type="project" value="TreeGrafter"/>
</dbReference>
<reference evidence="2 3" key="1">
    <citation type="submission" date="2019-09" db="EMBL/GenBank/DDBJ databases">
        <title>Draft genome of the ectomycorrhizal ascomycete Sphaerosporella brunnea.</title>
        <authorList>
            <consortium name="DOE Joint Genome Institute"/>
            <person name="Benucci G.M."/>
            <person name="Marozzi G."/>
            <person name="Antonielli L."/>
            <person name="Sanchez S."/>
            <person name="Marco P."/>
            <person name="Wang X."/>
            <person name="Falini L.B."/>
            <person name="Barry K."/>
            <person name="Haridas S."/>
            <person name="Lipzen A."/>
            <person name="Labutti K."/>
            <person name="Grigoriev I.V."/>
            <person name="Murat C."/>
            <person name="Martin F."/>
            <person name="Albertini E."/>
            <person name="Donnini D."/>
            <person name="Bonito G."/>
        </authorList>
    </citation>
    <scope>NUCLEOTIDE SEQUENCE [LARGE SCALE GENOMIC DNA]</scope>
    <source>
        <strain evidence="2 3">Sb_GMNB300</strain>
    </source>
</reference>
<organism evidence="2 3">
    <name type="scientific">Sphaerosporella brunnea</name>
    <dbReference type="NCBI Taxonomy" id="1250544"/>
    <lineage>
        <taxon>Eukaryota</taxon>
        <taxon>Fungi</taxon>
        <taxon>Dikarya</taxon>
        <taxon>Ascomycota</taxon>
        <taxon>Pezizomycotina</taxon>
        <taxon>Pezizomycetes</taxon>
        <taxon>Pezizales</taxon>
        <taxon>Pyronemataceae</taxon>
        <taxon>Sphaerosporella</taxon>
    </lineage>
</organism>
<evidence type="ECO:0000259" key="1">
    <source>
        <dbReference type="Pfam" id="PF07992"/>
    </source>
</evidence>
<dbReference type="OrthoDB" id="202203at2759"/>
<dbReference type="PRINTS" id="PR00368">
    <property type="entry name" value="FADPNR"/>
</dbReference>
<dbReference type="SUPFAM" id="SSF51905">
    <property type="entry name" value="FAD/NAD(P)-binding domain"/>
    <property type="match status" value="1"/>
</dbReference>
<proteinExistence type="predicted"/>
<dbReference type="PANTHER" id="PTHR43735">
    <property type="entry name" value="APOPTOSIS-INDUCING FACTOR 1"/>
    <property type="match status" value="1"/>
</dbReference>
<dbReference type="PANTHER" id="PTHR43735:SF24">
    <property type="entry name" value="NUCLEOTIDE-DISULPHIDE OXIDOREDUCTASE AMID-LIKE, PUTATIVE (AFU_ORTHOLOGUE AFUA_1G17180)-RELATED"/>
    <property type="match status" value="1"/>
</dbReference>